<gene>
    <name evidence="3" type="ORF">ACFHYQ_21850</name>
</gene>
<dbReference type="Gene3D" id="1.10.260.40">
    <property type="entry name" value="lambda repressor-like DNA-binding domains"/>
    <property type="match status" value="1"/>
</dbReference>
<sequence length="367" mass="39708">MPSITDRVRDLIEAAGLSQHAFAQRIGLDDSKMSKSLSGARRFSSLDLARIAEEYHVSVDWLITGEEPALAVAARTTSGLAGEALTIARRYSTMRSDLSTLGYGQPWRPFVVSSGSGSYKERGQKLAELAHAKLREANCSIFGGDLAAVVEDVFGVDVAIVQLGEGLDGLAVSSEEVKLIVLATSHIPARQRFTLAHELGHLLAGDDQDIHLDRDIFDKAQSKDPTEMQANAFASAFLMPKDLLRARLRKGVLNQQTFADMVCDLQVSPSALAFRLKELRIIDAGGCDQYKTMTGVDAAKLAGRGEWFARWVTTTGTPRPPGILLRDTYAAYETGAATLRPYANLLGADVDELRDALESEQGTPSAL</sequence>
<dbReference type="Pfam" id="PF06114">
    <property type="entry name" value="Peptidase_M78"/>
    <property type="match status" value="1"/>
</dbReference>
<evidence type="ECO:0000259" key="2">
    <source>
        <dbReference type="PROSITE" id="PS50943"/>
    </source>
</evidence>
<proteinExistence type="inferred from homology"/>
<dbReference type="Proteomes" id="UP001589870">
    <property type="component" value="Unassembled WGS sequence"/>
</dbReference>
<accession>A0ABV6U9S8</accession>
<dbReference type="Pfam" id="PF13560">
    <property type="entry name" value="HTH_31"/>
    <property type="match status" value="1"/>
</dbReference>
<dbReference type="PANTHER" id="PTHR43236">
    <property type="entry name" value="ANTITOXIN HIGA1"/>
    <property type="match status" value="1"/>
</dbReference>
<comment type="caution">
    <text evidence="3">The sequence shown here is derived from an EMBL/GenBank/DDBJ whole genome shotgun (WGS) entry which is preliminary data.</text>
</comment>
<evidence type="ECO:0000313" key="3">
    <source>
        <dbReference type="EMBL" id="MFC0864941.1"/>
    </source>
</evidence>
<dbReference type="RefSeq" id="WP_394302980.1">
    <property type="nucleotide sequence ID" value="NZ_JBHMQT010000044.1"/>
</dbReference>
<dbReference type="PANTHER" id="PTHR43236:SF1">
    <property type="entry name" value="BLL7220 PROTEIN"/>
    <property type="match status" value="1"/>
</dbReference>
<protein>
    <submittedName>
        <fullName evidence="3">Helix-turn-helix domain-containing protein</fullName>
    </submittedName>
</protein>
<dbReference type="CDD" id="cd00093">
    <property type="entry name" value="HTH_XRE"/>
    <property type="match status" value="1"/>
</dbReference>
<dbReference type="SMART" id="SM00530">
    <property type="entry name" value="HTH_XRE"/>
    <property type="match status" value="1"/>
</dbReference>
<keyword evidence="4" id="KW-1185">Reference proteome</keyword>
<dbReference type="InterPro" id="IPR001387">
    <property type="entry name" value="Cro/C1-type_HTH"/>
</dbReference>
<feature type="domain" description="HTH cro/C1-type" evidence="2">
    <location>
        <begin position="8"/>
        <end position="62"/>
    </location>
</feature>
<dbReference type="EMBL" id="JBHMQT010000044">
    <property type="protein sequence ID" value="MFC0864941.1"/>
    <property type="molecule type" value="Genomic_DNA"/>
</dbReference>
<evidence type="ECO:0000313" key="4">
    <source>
        <dbReference type="Proteomes" id="UP001589870"/>
    </source>
</evidence>
<dbReference type="InterPro" id="IPR010359">
    <property type="entry name" value="IrrE_HExxH"/>
</dbReference>
<dbReference type="Gene3D" id="1.10.10.2910">
    <property type="match status" value="1"/>
</dbReference>
<dbReference type="SUPFAM" id="SSF47413">
    <property type="entry name" value="lambda repressor-like DNA-binding domains"/>
    <property type="match status" value="1"/>
</dbReference>
<evidence type="ECO:0000256" key="1">
    <source>
        <dbReference type="ARBA" id="ARBA00007227"/>
    </source>
</evidence>
<dbReference type="InterPro" id="IPR052345">
    <property type="entry name" value="Rad_response_metalloprotease"/>
</dbReference>
<reference evidence="3 4" key="1">
    <citation type="submission" date="2024-09" db="EMBL/GenBank/DDBJ databases">
        <authorList>
            <person name="Sun Q."/>
            <person name="Mori K."/>
        </authorList>
    </citation>
    <scope>NUCLEOTIDE SEQUENCE [LARGE SCALE GENOMIC DNA]</scope>
    <source>
        <strain evidence="3 4">TBRC 1851</strain>
    </source>
</reference>
<organism evidence="3 4">
    <name type="scientific">Sphaerimonospora cavernae</name>
    <dbReference type="NCBI Taxonomy" id="1740611"/>
    <lineage>
        <taxon>Bacteria</taxon>
        <taxon>Bacillati</taxon>
        <taxon>Actinomycetota</taxon>
        <taxon>Actinomycetes</taxon>
        <taxon>Streptosporangiales</taxon>
        <taxon>Streptosporangiaceae</taxon>
        <taxon>Sphaerimonospora</taxon>
    </lineage>
</organism>
<name>A0ABV6U9S8_9ACTN</name>
<dbReference type="PROSITE" id="PS50943">
    <property type="entry name" value="HTH_CROC1"/>
    <property type="match status" value="1"/>
</dbReference>
<comment type="similarity">
    <text evidence="1">Belongs to the short-chain fatty acyl-CoA assimilation regulator (ScfR) family.</text>
</comment>
<dbReference type="InterPro" id="IPR010982">
    <property type="entry name" value="Lambda_DNA-bd_dom_sf"/>
</dbReference>